<name>A0A196SES4_BLAHN</name>
<evidence type="ECO:0000256" key="1">
    <source>
        <dbReference type="SAM" id="Coils"/>
    </source>
</evidence>
<accession>A0A196SES4</accession>
<keyword evidence="3" id="KW-1185">Reference proteome</keyword>
<gene>
    <name evidence="2" type="ORF">AV274_2842</name>
</gene>
<feature type="coiled-coil region" evidence="1">
    <location>
        <begin position="201"/>
        <end position="409"/>
    </location>
</feature>
<feature type="coiled-coil region" evidence="1">
    <location>
        <begin position="444"/>
        <end position="488"/>
    </location>
</feature>
<keyword evidence="1" id="KW-0175">Coiled coil</keyword>
<reference evidence="2 3" key="1">
    <citation type="submission" date="2016-05" db="EMBL/GenBank/DDBJ databases">
        <title>Nuclear genome of Blastocystis sp. subtype 1 NandII.</title>
        <authorList>
            <person name="Gentekaki E."/>
            <person name="Curtis B."/>
            <person name="Stairs C."/>
            <person name="Eme L."/>
            <person name="Herman E."/>
            <person name="Klimes V."/>
            <person name="Arias M.C."/>
            <person name="Elias M."/>
            <person name="Hilliou F."/>
            <person name="Klute M."/>
            <person name="Malik S.-B."/>
            <person name="Pightling A."/>
            <person name="Rachubinski R."/>
            <person name="Salas D."/>
            <person name="Schlacht A."/>
            <person name="Suga H."/>
            <person name="Archibald J."/>
            <person name="Ball S.G."/>
            <person name="Clark G."/>
            <person name="Dacks J."/>
            <person name="Van Der Giezen M."/>
            <person name="Tsaousis A."/>
            <person name="Roger A."/>
        </authorList>
    </citation>
    <scope>NUCLEOTIDE SEQUENCE [LARGE SCALE GENOMIC DNA]</scope>
    <source>
        <strain evidence="3">ATCC 50177 / NandII</strain>
    </source>
</reference>
<proteinExistence type="predicted"/>
<dbReference type="Proteomes" id="UP000078348">
    <property type="component" value="Unassembled WGS sequence"/>
</dbReference>
<organism evidence="2 3">
    <name type="scientific">Blastocystis sp. subtype 1 (strain ATCC 50177 / NandII)</name>
    <dbReference type="NCBI Taxonomy" id="478820"/>
    <lineage>
        <taxon>Eukaryota</taxon>
        <taxon>Sar</taxon>
        <taxon>Stramenopiles</taxon>
        <taxon>Bigyra</taxon>
        <taxon>Opalozoa</taxon>
        <taxon>Opalinata</taxon>
        <taxon>Blastocystidae</taxon>
        <taxon>Blastocystis</taxon>
    </lineage>
</organism>
<sequence length="511" mass="57525">MKAEFEKKDLQFNLDKRSKEYKAVCDELEHMKSSFQTQKQQLEESTQAVADANATLSNLRSQIVSLFISFSQFLDVDCEREDDLKPALYSTVQNAFPEGSQSSDSNVEVVVLSAVDRVTMLKSRLRSIEGELKAKSNLLASQTKQISDLEGVSQSDRVLISRLQAKLDAQSSAVAESTTQSSESGEMAELKHANAVLREAMGSLQTTLHQEQKRAETAEARLVQVQADLVGVQRSSNESVQQMQQAAEEKAAAAEKEKEQLQLAADAAAVEASGLREALERTRKEYEQELAVLREKKSRVEEQVTVSERFLAVSNQTHREELNRLLLAQQEAQQEAEAMKMTLMEKEEQLRSSASNYEALREQGRAQVGELTRQVAQLRGALAEEKAKREEEQRALEACEKKMEGVIEARVVSAQQKEKESSRQMQRGFEEELVRVRKQVQVLSHQLEEERKGERKTREQLAELAEELTTHEETIESLRSEIAKKDSELLAGKQQINKLSAFISRRVGEGL</sequence>
<dbReference type="STRING" id="478820.A0A196SES4"/>
<dbReference type="EMBL" id="LXWW01000139">
    <property type="protein sequence ID" value="OAO15503.1"/>
    <property type="molecule type" value="Genomic_DNA"/>
</dbReference>
<feature type="coiled-coil region" evidence="1">
    <location>
        <begin position="25"/>
        <end position="62"/>
    </location>
</feature>
<dbReference type="AlphaFoldDB" id="A0A196SES4"/>
<dbReference type="OrthoDB" id="204807at2759"/>
<evidence type="ECO:0000313" key="3">
    <source>
        <dbReference type="Proteomes" id="UP000078348"/>
    </source>
</evidence>
<evidence type="ECO:0000313" key="2">
    <source>
        <dbReference type="EMBL" id="OAO15503.1"/>
    </source>
</evidence>
<protein>
    <submittedName>
        <fullName evidence="2">Uncharacterized protein</fullName>
    </submittedName>
</protein>
<comment type="caution">
    <text evidence="2">The sequence shown here is derived from an EMBL/GenBank/DDBJ whole genome shotgun (WGS) entry which is preliminary data.</text>
</comment>